<dbReference type="PROSITE" id="PS00027">
    <property type="entry name" value="HOMEOBOX_1"/>
    <property type="match status" value="1"/>
</dbReference>
<dbReference type="GO" id="GO:0005634">
    <property type="term" value="C:nucleus"/>
    <property type="evidence" value="ECO:0007669"/>
    <property type="project" value="UniProtKB-SubCell"/>
</dbReference>
<dbReference type="Proteomes" id="UP000694845">
    <property type="component" value="Unplaced"/>
</dbReference>
<organism evidence="13 14">
    <name type="scientific">Acanthaster planci</name>
    <name type="common">Crown-of-thorns starfish</name>
    <dbReference type="NCBI Taxonomy" id="133434"/>
    <lineage>
        <taxon>Eukaryota</taxon>
        <taxon>Metazoa</taxon>
        <taxon>Echinodermata</taxon>
        <taxon>Eleutherozoa</taxon>
        <taxon>Asterozoa</taxon>
        <taxon>Asteroidea</taxon>
        <taxon>Valvatacea</taxon>
        <taxon>Valvatida</taxon>
        <taxon>Acanthasteridae</taxon>
        <taxon>Acanthaster</taxon>
    </lineage>
</organism>
<evidence type="ECO:0000256" key="4">
    <source>
        <dbReference type="ARBA" id="ARBA00023015"/>
    </source>
</evidence>
<dbReference type="KEGG" id="aplc:110973905"/>
<dbReference type="InterPro" id="IPR050877">
    <property type="entry name" value="EMX-VAX-Noto_Homeobox_TFs"/>
</dbReference>
<dbReference type="Gene3D" id="1.10.10.60">
    <property type="entry name" value="Homeodomain-like"/>
    <property type="match status" value="1"/>
</dbReference>
<feature type="region of interest" description="Disordered" evidence="11">
    <location>
        <begin position="276"/>
        <end position="357"/>
    </location>
</feature>
<name>A0A8B7XKX4_ACAPL</name>
<dbReference type="InterPro" id="IPR001356">
    <property type="entry name" value="HD"/>
</dbReference>
<dbReference type="Pfam" id="PF00046">
    <property type="entry name" value="Homeodomain"/>
    <property type="match status" value="1"/>
</dbReference>
<comment type="subcellular location">
    <subcellularLocation>
        <location evidence="1 9 10">Nucleus</location>
    </subcellularLocation>
</comment>
<dbReference type="InterPro" id="IPR017970">
    <property type="entry name" value="Homeobox_CS"/>
</dbReference>
<dbReference type="GO" id="GO:0030182">
    <property type="term" value="P:neuron differentiation"/>
    <property type="evidence" value="ECO:0007669"/>
    <property type="project" value="TreeGrafter"/>
</dbReference>
<evidence type="ECO:0000313" key="14">
    <source>
        <dbReference type="RefSeq" id="XP_022080807.1"/>
    </source>
</evidence>
<dbReference type="OMA" id="EPFEVIN"/>
<dbReference type="RefSeq" id="XP_022080807.1">
    <property type="nucleotide sequence ID" value="XM_022225115.1"/>
</dbReference>
<feature type="DNA-binding region" description="Homeobox" evidence="9">
    <location>
        <begin position="200"/>
        <end position="259"/>
    </location>
</feature>
<dbReference type="PANTHER" id="PTHR24339:SF67">
    <property type="entry name" value="GNOT1 HOMEODOMAIN PROTEIN-RELATED"/>
    <property type="match status" value="1"/>
</dbReference>
<proteinExistence type="predicted"/>
<evidence type="ECO:0000313" key="13">
    <source>
        <dbReference type="Proteomes" id="UP000694845"/>
    </source>
</evidence>
<dbReference type="PROSITE" id="PS50071">
    <property type="entry name" value="HOMEOBOX_2"/>
    <property type="match status" value="1"/>
</dbReference>
<gene>
    <name evidence="14" type="primary">LOC110973905</name>
</gene>
<dbReference type="PANTHER" id="PTHR24339">
    <property type="entry name" value="HOMEOBOX PROTEIN EMX-RELATED"/>
    <property type="match status" value="1"/>
</dbReference>
<evidence type="ECO:0000256" key="2">
    <source>
        <dbReference type="ARBA" id="ARBA00022473"/>
    </source>
</evidence>
<keyword evidence="6 9" id="KW-0371">Homeobox</keyword>
<keyword evidence="8 9" id="KW-0539">Nucleus</keyword>
<dbReference type="OrthoDB" id="6159439at2759"/>
<keyword evidence="5 9" id="KW-0238">DNA-binding</keyword>
<keyword evidence="4" id="KW-0805">Transcription regulation</keyword>
<evidence type="ECO:0000256" key="7">
    <source>
        <dbReference type="ARBA" id="ARBA00023163"/>
    </source>
</evidence>
<feature type="domain" description="Homeobox" evidence="12">
    <location>
        <begin position="198"/>
        <end position="258"/>
    </location>
</feature>
<dbReference type="GO" id="GO:0007417">
    <property type="term" value="P:central nervous system development"/>
    <property type="evidence" value="ECO:0007669"/>
    <property type="project" value="TreeGrafter"/>
</dbReference>
<dbReference type="SMART" id="SM00389">
    <property type="entry name" value="HOX"/>
    <property type="match status" value="1"/>
</dbReference>
<dbReference type="GO" id="GO:0000978">
    <property type="term" value="F:RNA polymerase II cis-regulatory region sequence-specific DNA binding"/>
    <property type="evidence" value="ECO:0007669"/>
    <property type="project" value="TreeGrafter"/>
</dbReference>
<keyword evidence="7" id="KW-0804">Transcription</keyword>
<dbReference type="GeneID" id="110973905"/>
<sequence length="357" mass="40704">MLSPESYHTMFPLTPTVWHSAALSHLPYRTMILSPPLPYPMSSIKRYHRRCHRRNSRSTSFTIDSILGLQQEDAETRHCEKGDSQTVCDLDPYRQSAISDGVKVPSLHRSLPASHISLYPASAYLAPQMTSGRTIVRSNTEEFSETGKDLDYDFLEPFEVINSDRKINDRAEIGLCPSTKRSGLPDLDWNSEVTEQNSKPKRVRTIFTQEQLDRLETEFSRQQYMVGTERLYLAAQLDLSESQVKVWFQNRRIKWRKQNLESQQEKLAKYRAMRAKERQVRVQDGGSPTESRIADEASDDEVTDDINDENKIKPDEGVTATESESVTTDATTHRRGSSSTLGIPHSSHDLVARLSVK</sequence>
<evidence type="ECO:0000256" key="1">
    <source>
        <dbReference type="ARBA" id="ARBA00004123"/>
    </source>
</evidence>
<dbReference type="FunFam" id="1.10.10.60:FF:000450">
    <property type="entry name" value="Homeobox protein notochord"/>
    <property type="match status" value="1"/>
</dbReference>
<dbReference type="InterPro" id="IPR009057">
    <property type="entry name" value="Homeodomain-like_sf"/>
</dbReference>
<keyword evidence="2" id="KW-0217">Developmental protein</keyword>
<dbReference type="GO" id="GO:0000981">
    <property type="term" value="F:DNA-binding transcription factor activity, RNA polymerase II-specific"/>
    <property type="evidence" value="ECO:0007669"/>
    <property type="project" value="InterPro"/>
</dbReference>
<dbReference type="AlphaFoldDB" id="A0A8B7XKX4"/>
<protein>
    <submittedName>
        <fullName evidence="14">Homeobox protein HMX3-B-like</fullName>
    </submittedName>
</protein>
<evidence type="ECO:0000256" key="10">
    <source>
        <dbReference type="RuleBase" id="RU000682"/>
    </source>
</evidence>
<evidence type="ECO:0000256" key="5">
    <source>
        <dbReference type="ARBA" id="ARBA00023125"/>
    </source>
</evidence>
<evidence type="ECO:0000256" key="11">
    <source>
        <dbReference type="SAM" id="MobiDB-lite"/>
    </source>
</evidence>
<accession>A0A8B7XKX4</accession>
<reference evidence="14" key="1">
    <citation type="submission" date="2025-08" db="UniProtKB">
        <authorList>
            <consortium name="RefSeq"/>
        </authorList>
    </citation>
    <scope>IDENTIFICATION</scope>
</reference>
<evidence type="ECO:0000256" key="9">
    <source>
        <dbReference type="PROSITE-ProRule" id="PRU00108"/>
    </source>
</evidence>
<keyword evidence="13" id="KW-1185">Reference proteome</keyword>
<dbReference type="CDD" id="cd00086">
    <property type="entry name" value="homeodomain"/>
    <property type="match status" value="1"/>
</dbReference>
<evidence type="ECO:0000256" key="8">
    <source>
        <dbReference type="ARBA" id="ARBA00023242"/>
    </source>
</evidence>
<feature type="compositionally biased region" description="Polar residues" evidence="11">
    <location>
        <begin position="320"/>
        <end position="330"/>
    </location>
</feature>
<evidence type="ECO:0000256" key="6">
    <source>
        <dbReference type="ARBA" id="ARBA00023155"/>
    </source>
</evidence>
<evidence type="ECO:0000259" key="12">
    <source>
        <dbReference type="PROSITE" id="PS50071"/>
    </source>
</evidence>
<evidence type="ECO:0000256" key="3">
    <source>
        <dbReference type="ARBA" id="ARBA00022491"/>
    </source>
</evidence>
<keyword evidence="3" id="KW-0678">Repressor</keyword>
<dbReference type="SUPFAM" id="SSF46689">
    <property type="entry name" value="Homeodomain-like"/>
    <property type="match status" value="1"/>
</dbReference>
<feature type="compositionally biased region" description="Acidic residues" evidence="11">
    <location>
        <begin position="296"/>
        <end position="307"/>
    </location>
</feature>